<keyword evidence="5" id="KW-0812">Transmembrane</keyword>
<protein>
    <submittedName>
        <fullName evidence="10">TolC family protein</fullName>
    </submittedName>
</protein>
<keyword evidence="7" id="KW-0998">Cell outer membrane</keyword>
<name>A0ABW3SN08_9BACT</name>
<dbReference type="Proteomes" id="UP001597094">
    <property type="component" value="Unassembled WGS sequence"/>
</dbReference>
<proteinExistence type="inferred from homology"/>
<evidence type="ECO:0000256" key="2">
    <source>
        <dbReference type="ARBA" id="ARBA00007613"/>
    </source>
</evidence>
<dbReference type="Pfam" id="PF02321">
    <property type="entry name" value="OEP"/>
    <property type="match status" value="2"/>
</dbReference>
<dbReference type="SUPFAM" id="SSF56954">
    <property type="entry name" value="Outer membrane efflux proteins (OEP)"/>
    <property type="match status" value="1"/>
</dbReference>
<feature type="signal peptide" evidence="9">
    <location>
        <begin position="1"/>
        <end position="20"/>
    </location>
</feature>
<dbReference type="PANTHER" id="PTHR30026">
    <property type="entry name" value="OUTER MEMBRANE PROTEIN TOLC"/>
    <property type="match status" value="1"/>
</dbReference>
<comment type="subcellular location">
    <subcellularLocation>
        <location evidence="1">Cell outer membrane</location>
    </subcellularLocation>
</comment>
<comment type="similarity">
    <text evidence="2">Belongs to the outer membrane factor (OMF) (TC 1.B.17) family.</text>
</comment>
<dbReference type="PANTHER" id="PTHR30026:SF20">
    <property type="entry name" value="OUTER MEMBRANE PROTEIN TOLC"/>
    <property type="match status" value="1"/>
</dbReference>
<evidence type="ECO:0000256" key="4">
    <source>
        <dbReference type="ARBA" id="ARBA00022452"/>
    </source>
</evidence>
<evidence type="ECO:0000313" key="10">
    <source>
        <dbReference type="EMBL" id="MFD1186015.1"/>
    </source>
</evidence>
<evidence type="ECO:0000313" key="11">
    <source>
        <dbReference type="Proteomes" id="UP001597094"/>
    </source>
</evidence>
<evidence type="ECO:0000256" key="7">
    <source>
        <dbReference type="ARBA" id="ARBA00023237"/>
    </source>
</evidence>
<keyword evidence="11" id="KW-1185">Reference proteome</keyword>
<gene>
    <name evidence="10" type="ORF">ACFQ2O_07355</name>
</gene>
<evidence type="ECO:0000256" key="3">
    <source>
        <dbReference type="ARBA" id="ARBA00022448"/>
    </source>
</evidence>
<keyword evidence="6" id="KW-0472">Membrane</keyword>
<feature type="coiled-coil region" evidence="8">
    <location>
        <begin position="340"/>
        <end position="392"/>
    </location>
</feature>
<comment type="caution">
    <text evidence="10">The sequence shown here is derived from an EMBL/GenBank/DDBJ whole genome shotgun (WGS) entry which is preliminary data.</text>
</comment>
<evidence type="ECO:0000256" key="5">
    <source>
        <dbReference type="ARBA" id="ARBA00022692"/>
    </source>
</evidence>
<organism evidence="10 11">
    <name type="scientific">Pontibacter rugosus</name>
    <dbReference type="NCBI Taxonomy" id="1745966"/>
    <lineage>
        <taxon>Bacteria</taxon>
        <taxon>Pseudomonadati</taxon>
        <taxon>Bacteroidota</taxon>
        <taxon>Cytophagia</taxon>
        <taxon>Cytophagales</taxon>
        <taxon>Hymenobacteraceae</taxon>
        <taxon>Pontibacter</taxon>
    </lineage>
</organism>
<reference evidence="11" key="1">
    <citation type="journal article" date="2019" name="Int. J. Syst. Evol. Microbiol.">
        <title>The Global Catalogue of Microorganisms (GCM) 10K type strain sequencing project: providing services to taxonomists for standard genome sequencing and annotation.</title>
        <authorList>
            <consortium name="The Broad Institute Genomics Platform"/>
            <consortium name="The Broad Institute Genome Sequencing Center for Infectious Disease"/>
            <person name="Wu L."/>
            <person name="Ma J."/>
        </authorList>
    </citation>
    <scope>NUCLEOTIDE SEQUENCE [LARGE SCALE GENOMIC DNA]</scope>
    <source>
        <strain evidence="11">JCM 31319</strain>
    </source>
</reference>
<dbReference type="Gene3D" id="1.20.1600.10">
    <property type="entry name" value="Outer membrane efflux proteins (OEP)"/>
    <property type="match status" value="1"/>
</dbReference>
<evidence type="ECO:0000256" key="1">
    <source>
        <dbReference type="ARBA" id="ARBA00004442"/>
    </source>
</evidence>
<evidence type="ECO:0000256" key="6">
    <source>
        <dbReference type="ARBA" id="ARBA00023136"/>
    </source>
</evidence>
<evidence type="ECO:0000256" key="9">
    <source>
        <dbReference type="SAM" id="SignalP"/>
    </source>
</evidence>
<sequence length="450" mass="50886">MIKKYFLIGLLAVFMRPAFAQEPASGGVKVLTLEESIQYALSNNQDVKKASYDEQIGSQQIREARSQGLPQVNIAGGLDYYPALPTQILPGELAGMPGEDIPVRFGKDYSANGNVKLTQLLFNQSYFVGLKAAKTSQDLYRLRKEMAQEDLIYNIGAAYYQTLQTKEQFQNIEANLKRLAELERIMTLQYKNDLVPKVELNRVKVNTTNLQNQLQTLTTTYEQQKNMLKFFMNMPLEQEIELSSNTTALDNVVLEAITAEQAVAQKVQYDLLNTQKQLQGYSIKNIQAGYYPTLSAYGQYGYNTQRDELFNSNVPWFKTSVVGLQVNIPIFDGFRKDAQVKQGQLEIRKINEDISKLETNTAVELTNALAQLQNSQNSIKAQQQNVDLAQEVYDTTNDLYKEGISPLTDLLSAEVSLREAKTNLNNENLKYKVAQLNYLKARGELETLTK</sequence>
<keyword evidence="3" id="KW-0813">Transport</keyword>
<keyword evidence="4" id="KW-1134">Transmembrane beta strand</keyword>
<dbReference type="EMBL" id="JBHTLD010000047">
    <property type="protein sequence ID" value="MFD1186015.1"/>
    <property type="molecule type" value="Genomic_DNA"/>
</dbReference>
<dbReference type="InterPro" id="IPR003423">
    <property type="entry name" value="OMP_efflux"/>
</dbReference>
<feature type="chain" id="PRO_5047226658" evidence="9">
    <location>
        <begin position="21"/>
        <end position="450"/>
    </location>
</feature>
<keyword evidence="9" id="KW-0732">Signal</keyword>
<dbReference type="InterPro" id="IPR051906">
    <property type="entry name" value="TolC-like"/>
</dbReference>
<keyword evidence="8" id="KW-0175">Coiled coil</keyword>
<dbReference type="RefSeq" id="WP_377524916.1">
    <property type="nucleotide sequence ID" value="NZ_JBHTLD010000047.1"/>
</dbReference>
<evidence type="ECO:0000256" key="8">
    <source>
        <dbReference type="SAM" id="Coils"/>
    </source>
</evidence>
<accession>A0ABW3SN08</accession>